<dbReference type="Pfam" id="PF00578">
    <property type="entry name" value="AhpC-TSA"/>
    <property type="match status" value="1"/>
</dbReference>
<reference evidence="6" key="1">
    <citation type="submission" date="2023-06" db="EMBL/GenBank/DDBJ databases">
        <title>Genomic of Parafulvivirga corallium.</title>
        <authorList>
            <person name="Wang G."/>
        </authorList>
    </citation>
    <scope>NUCLEOTIDE SEQUENCE</scope>
    <source>
        <strain evidence="6">BMA10</strain>
    </source>
</reference>
<dbReference type="PROSITE" id="PS00194">
    <property type="entry name" value="THIOREDOXIN_1"/>
    <property type="match status" value="1"/>
</dbReference>
<dbReference type="Pfam" id="PF14289">
    <property type="entry name" value="DUF4369"/>
    <property type="match status" value="1"/>
</dbReference>
<dbReference type="InterPro" id="IPR000866">
    <property type="entry name" value="AhpC/TSA"/>
</dbReference>
<name>A0ABT8KJ74_9BACT</name>
<gene>
    <name evidence="6" type="ORF">QQ008_05275</name>
</gene>
<keyword evidence="7" id="KW-1185">Reference proteome</keyword>
<keyword evidence="4" id="KW-0676">Redox-active center</keyword>
<comment type="subcellular location">
    <subcellularLocation>
        <location evidence="1">Cell envelope</location>
    </subcellularLocation>
</comment>
<dbReference type="EMBL" id="JAUJEA010000001">
    <property type="protein sequence ID" value="MDN5200756.1"/>
    <property type="molecule type" value="Genomic_DNA"/>
</dbReference>
<keyword evidence="2" id="KW-0201">Cytochrome c-type biogenesis</keyword>
<feature type="domain" description="Thioredoxin" evidence="5">
    <location>
        <begin position="301"/>
        <end position="441"/>
    </location>
</feature>
<dbReference type="InterPro" id="IPR036249">
    <property type="entry name" value="Thioredoxin-like_sf"/>
</dbReference>
<dbReference type="InterPro" id="IPR050553">
    <property type="entry name" value="Thioredoxin_ResA/DsbE_sf"/>
</dbReference>
<evidence type="ECO:0000256" key="2">
    <source>
        <dbReference type="ARBA" id="ARBA00022748"/>
    </source>
</evidence>
<sequence>MIRKALKLTFVFFFLAVICQATPITIKVKLANPQLYPKIFLYQTFGSQLIKYDSASLKDGIYTLSFGKQIPRGFYRIGPGVQQSFALILGKESLQVEADLKNIETSVRFSGSLENEIYQRYLAVTKEISEKSVLLNKEVQSAQQHGNVEALKSIQLRFDSLQTYQNTFYKGIYEDHPTLFMAKIARFFHAEKTVTAEDFLKPKFFSDIELTRGDMLQGKIFAYYQRFVPRNVEDWLVTSEELISKTEAGSPIREVVYLSLVNLFHYGASDNVWNIARKYQNEYSESRFMKVALQNLPKPTPQIGEMAPDIELPDQHGEMKKLSSLRGQMVLVDFWASWCGPCRKENPNVVKAFHKYKDKGFTVLGVSLDKSKDRWVNAIESDKLDWNHISDLKGWNSAGAAQYNVRSIPAAYLVDQEGRIVAKNLRGKALEETLEELLNNN</sequence>
<dbReference type="InterPro" id="IPR017937">
    <property type="entry name" value="Thioredoxin_CS"/>
</dbReference>
<dbReference type="InterPro" id="IPR025380">
    <property type="entry name" value="DUF4369"/>
</dbReference>
<dbReference type="Proteomes" id="UP001172082">
    <property type="component" value="Unassembled WGS sequence"/>
</dbReference>
<comment type="caution">
    <text evidence="6">The sequence shown here is derived from an EMBL/GenBank/DDBJ whole genome shotgun (WGS) entry which is preliminary data.</text>
</comment>
<dbReference type="Gene3D" id="3.40.30.10">
    <property type="entry name" value="Glutaredoxin"/>
    <property type="match status" value="1"/>
</dbReference>
<evidence type="ECO:0000256" key="1">
    <source>
        <dbReference type="ARBA" id="ARBA00004196"/>
    </source>
</evidence>
<evidence type="ECO:0000313" key="7">
    <source>
        <dbReference type="Proteomes" id="UP001172082"/>
    </source>
</evidence>
<dbReference type="InterPro" id="IPR013766">
    <property type="entry name" value="Thioredoxin_domain"/>
</dbReference>
<accession>A0ABT8KJ74</accession>
<proteinExistence type="predicted"/>
<evidence type="ECO:0000256" key="4">
    <source>
        <dbReference type="ARBA" id="ARBA00023284"/>
    </source>
</evidence>
<dbReference type="RefSeq" id="WP_346750776.1">
    <property type="nucleotide sequence ID" value="NZ_JAUJEA010000001.1"/>
</dbReference>
<dbReference type="SUPFAM" id="SSF52833">
    <property type="entry name" value="Thioredoxin-like"/>
    <property type="match status" value="1"/>
</dbReference>
<evidence type="ECO:0000313" key="6">
    <source>
        <dbReference type="EMBL" id="MDN5200756.1"/>
    </source>
</evidence>
<dbReference type="PROSITE" id="PS51352">
    <property type="entry name" value="THIOREDOXIN_2"/>
    <property type="match status" value="1"/>
</dbReference>
<evidence type="ECO:0000259" key="5">
    <source>
        <dbReference type="PROSITE" id="PS51352"/>
    </source>
</evidence>
<dbReference type="CDD" id="cd02966">
    <property type="entry name" value="TlpA_like_family"/>
    <property type="match status" value="1"/>
</dbReference>
<evidence type="ECO:0000256" key="3">
    <source>
        <dbReference type="ARBA" id="ARBA00023157"/>
    </source>
</evidence>
<dbReference type="PANTHER" id="PTHR42852:SF6">
    <property type="entry name" value="THIOL:DISULFIDE INTERCHANGE PROTEIN DSBE"/>
    <property type="match status" value="1"/>
</dbReference>
<protein>
    <submittedName>
        <fullName evidence="6">TlpA disulfide reductase family protein</fullName>
    </submittedName>
</protein>
<keyword evidence="3" id="KW-1015">Disulfide bond</keyword>
<organism evidence="6 7">
    <name type="scientific">Splendidivirga corallicola</name>
    <dbReference type="NCBI Taxonomy" id="3051826"/>
    <lineage>
        <taxon>Bacteria</taxon>
        <taxon>Pseudomonadati</taxon>
        <taxon>Bacteroidota</taxon>
        <taxon>Cytophagia</taxon>
        <taxon>Cytophagales</taxon>
        <taxon>Splendidivirgaceae</taxon>
        <taxon>Splendidivirga</taxon>
    </lineage>
</organism>
<dbReference type="PANTHER" id="PTHR42852">
    <property type="entry name" value="THIOL:DISULFIDE INTERCHANGE PROTEIN DSBE"/>
    <property type="match status" value="1"/>
</dbReference>